<evidence type="ECO:0000313" key="3">
    <source>
        <dbReference type="Proteomes" id="UP001244011"/>
    </source>
</evidence>
<organism evidence="2 3">
    <name type="scientific">Phialemonium atrogriseum</name>
    <dbReference type="NCBI Taxonomy" id="1093897"/>
    <lineage>
        <taxon>Eukaryota</taxon>
        <taxon>Fungi</taxon>
        <taxon>Dikarya</taxon>
        <taxon>Ascomycota</taxon>
        <taxon>Pezizomycotina</taxon>
        <taxon>Sordariomycetes</taxon>
        <taxon>Sordariomycetidae</taxon>
        <taxon>Cephalothecales</taxon>
        <taxon>Cephalothecaceae</taxon>
        <taxon>Phialemonium</taxon>
    </lineage>
</organism>
<dbReference type="InterPro" id="IPR029063">
    <property type="entry name" value="SAM-dependent_MTases_sf"/>
</dbReference>
<accession>A0AAJ0C5T3</accession>
<dbReference type="EMBL" id="MU839000">
    <property type="protein sequence ID" value="KAK1770491.1"/>
    <property type="molecule type" value="Genomic_DNA"/>
</dbReference>
<dbReference type="RefSeq" id="XP_060286704.1">
    <property type="nucleotide sequence ID" value="XM_060427038.1"/>
</dbReference>
<dbReference type="Proteomes" id="UP001244011">
    <property type="component" value="Unassembled WGS sequence"/>
</dbReference>
<dbReference type="AlphaFoldDB" id="A0AAJ0C5T3"/>
<gene>
    <name evidence="2" type="ORF">QBC33DRAFT_528211</name>
</gene>
<evidence type="ECO:0000256" key="1">
    <source>
        <dbReference type="SAM" id="MobiDB-lite"/>
    </source>
</evidence>
<feature type="region of interest" description="Disordered" evidence="1">
    <location>
        <begin position="230"/>
        <end position="259"/>
    </location>
</feature>
<name>A0AAJ0C5T3_9PEZI</name>
<feature type="compositionally biased region" description="Polar residues" evidence="1">
    <location>
        <begin position="241"/>
        <end position="259"/>
    </location>
</feature>
<evidence type="ECO:0000313" key="2">
    <source>
        <dbReference type="EMBL" id="KAK1770491.1"/>
    </source>
</evidence>
<dbReference type="Gene3D" id="3.40.50.150">
    <property type="entry name" value="Vaccinia Virus protein VP39"/>
    <property type="match status" value="1"/>
</dbReference>
<comment type="caution">
    <text evidence="2">The sequence shown here is derived from an EMBL/GenBank/DDBJ whole genome shotgun (WGS) entry which is preliminary data.</text>
</comment>
<keyword evidence="3" id="KW-1185">Reference proteome</keyword>
<evidence type="ECO:0008006" key="4">
    <source>
        <dbReference type="Google" id="ProtNLM"/>
    </source>
</evidence>
<dbReference type="GeneID" id="85310225"/>
<protein>
    <recommendedName>
        <fullName evidence="4">Methyltransferase domain-containing protein</fullName>
    </recommendedName>
</protein>
<dbReference type="SUPFAM" id="SSF53335">
    <property type="entry name" value="S-adenosyl-L-methionine-dependent methyltransferases"/>
    <property type="match status" value="1"/>
</dbReference>
<reference evidence="2" key="1">
    <citation type="submission" date="2023-06" db="EMBL/GenBank/DDBJ databases">
        <title>Genome-scale phylogeny and comparative genomics of the fungal order Sordariales.</title>
        <authorList>
            <consortium name="Lawrence Berkeley National Laboratory"/>
            <person name="Hensen N."/>
            <person name="Bonometti L."/>
            <person name="Westerberg I."/>
            <person name="Brannstrom I.O."/>
            <person name="Guillou S."/>
            <person name="Cros-Aarteil S."/>
            <person name="Calhoun S."/>
            <person name="Haridas S."/>
            <person name="Kuo A."/>
            <person name="Mondo S."/>
            <person name="Pangilinan J."/>
            <person name="Riley R."/>
            <person name="Labutti K."/>
            <person name="Andreopoulos B."/>
            <person name="Lipzen A."/>
            <person name="Chen C."/>
            <person name="Yanf M."/>
            <person name="Daum C."/>
            <person name="Ng V."/>
            <person name="Clum A."/>
            <person name="Steindorff A."/>
            <person name="Ohm R."/>
            <person name="Martin F."/>
            <person name="Silar P."/>
            <person name="Natvig D."/>
            <person name="Lalanne C."/>
            <person name="Gautier V."/>
            <person name="Ament-Velasquez S.L."/>
            <person name="Kruys A."/>
            <person name="Hutchinson M.I."/>
            <person name="Powell A.J."/>
            <person name="Barry K."/>
            <person name="Miller A.N."/>
            <person name="Grigoriev I.V."/>
            <person name="Debuchy R."/>
            <person name="Gladieux P."/>
            <person name="Thoren M.H."/>
            <person name="Johannesson H."/>
        </authorList>
    </citation>
    <scope>NUCLEOTIDE SEQUENCE</scope>
    <source>
        <strain evidence="2">8032-3</strain>
    </source>
</reference>
<sequence length="259" mass="27483">MADFLSASQIITLLPWSIASGSSESGGIPPGSKVLEIGPGQVDFTVALADAVGPTGYVVAVDNAPPDYGMVARNRLLSPPRPLKHLILPWLVTDSSTIGTPLIEEAQAFSVASPLGDRIGFVRAGPLDFLSSAIEVAIQGFDFIVFYHCSGYFNRPNYVTRLLKLARSRVCTGLIAEYSLSTSLRAAVPHVLSALVNNTLESLQSEASMRNIRSAQTPPQIIRAAEGAGWAGEDTGDRHTGTQTARWAQGSQHGGQVQV</sequence>
<proteinExistence type="predicted"/>